<dbReference type="STRING" id="313628.LNTAR_11451"/>
<accession>A6DJ93</accession>
<dbReference type="Proteomes" id="UP000004947">
    <property type="component" value="Unassembled WGS sequence"/>
</dbReference>
<organism evidence="1 2">
    <name type="scientific">Lentisphaera araneosa HTCC2155</name>
    <dbReference type="NCBI Taxonomy" id="313628"/>
    <lineage>
        <taxon>Bacteria</taxon>
        <taxon>Pseudomonadati</taxon>
        <taxon>Lentisphaerota</taxon>
        <taxon>Lentisphaeria</taxon>
        <taxon>Lentisphaerales</taxon>
        <taxon>Lentisphaeraceae</taxon>
        <taxon>Lentisphaera</taxon>
    </lineage>
</organism>
<keyword evidence="1" id="KW-0238">DNA-binding</keyword>
<comment type="caution">
    <text evidence="1">The sequence shown here is derived from an EMBL/GenBank/DDBJ whole genome shotgun (WGS) entry which is preliminary data.</text>
</comment>
<dbReference type="GO" id="GO:0003677">
    <property type="term" value="F:DNA binding"/>
    <property type="evidence" value="ECO:0007669"/>
    <property type="project" value="UniProtKB-KW"/>
</dbReference>
<evidence type="ECO:0000313" key="1">
    <source>
        <dbReference type="EMBL" id="EDM28529.1"/>
    </source>
</evidence>
<dbReference type="Gene3D" id="3.40.50.10320">
    <property type="entry name" value="LmbE-like"/>
    <property type="match status" value="1"/>
</dbReference>
<dbReference type="eggNOG" id="COG2120">
    <property type="taxonomic scope" value="Bacteria"/>
</dbReference>
<dbReference type="InterPro" id="IPR024078">
    <property type="entry name" value="LmbE-like_dom_sf"/>
</dbReference>
<dbReference type="Pfam" id="PF02585">
    <property type="entry name" value="PIG-L"/>
    <property type="match status" value="1"/>
</dbReference>
<reference evidence="1 2" key="1">
    <citation type="journal article" date="2010" name="J. Bacteriol.">
        <title>Genome sequence of Lentisphaera araneosa HTCC2155T, the type species of the order Lentisphaerales in the phylum Lentisphaerae.</title>
        <authorList>
            <person name="Thrash J.C."/>
            <person name="Cho J.C."/>
            <person name="Vergin K.L."/>
            <person name="Morris R.M."/>
            <person name="Giovannoni S.J."/>
        </authorList>
    </citation>
    <scope>NUCLEOTIDE SEQUENCE [LARGE SCALE GENOMIC DNA]</scope>
    <source>
        <strain evidence="1 2">HTCC2155</strain>
    </source>
</reference>
<dbReference type="OrthoDB" id="282207at2"/>
<dbReference type="AlphaFoldDB" id="A6DJ93"/>
<keyword evidence="2" id="KW-1185">Reference proteome</keyword>
<evidence type="ECO:0000313" key="2">
    <source>
        <dbReference type="Proteomes" id="UP000004947"/>
    </source>
</evidence>
<proteinExistence type="predicted"/>
<dbReference type="SUPFAM" id="SSF102588">
    <property type="entry name" value="LmbE-like"/>
    <property type="match status" value="1"/>
</dbReference>
<sequence>MNFVQEKATTYIPSGKAYEEALASTTHLAIVAHQDDTEILAYNGIAQCFGQSDLNFSSVIVSNGSGSPRTGIYAAYSDEEMQAIRRDEQNKAASLGDFAAQIQLAYPSSEIKDSQNKNTVAELRAILQVALPEVLYLHNPADKHDTHVATMLRSIEALRSLPKEQRPKKVYGCEVWRDLDWMMDDEKVVLPTDQYPHIAQALIAVFDSQVSGGKRYDLATVGRRVANATYFASHEVDACDSMNFAIDLTPLIEDENLSISDYVKSTIERFQNDVCNKLDSLS</sequence>
<name>A6DJ93_9BACT</name>
<protein>
    <submittedName>
        <fullName evidence="1">DNA-binding transcriptional dual regulator</fullName>
    </submittedName>
</protein>
<dbReference type="InterPro" id="IPR003737">
    <property type="entry name" value="GlcNAc_PI_deacetylase-related"/>
</dbReference>
<gene>
    <name evidence="1" type="ORF">LNTAR_11451</name>
</gene>
<dbReference type="EMBL" id="ABCK01000005">
    <property type="protein sequence ID" value="EDM28529.1"/>
    <property type="molecule type" value="Genomic_DNA"/>
</dbReference>
<dbReference type="RefSeq" id="WP_007277965.1">
    <property type="nucleotide sequence ID" value="NZ_ABCK01000005.1"/>
</dbReference>